<feature type="domain" description="VWFD" evidence="12">
    <location>
        <begin position="856"/>
        <end position="1026"/>
    </location>
</feature>
<dbReference type="PROSITE" id="PS51233">
    <property type="entry name" value="VWFD"/>
    <property type="match status" value="4"/>
</dbReference>
<feature type="region of interest" description="Disordered" evidence="9">
    <location>
        <begin position="1595"/>
        <end position="1618"/>
    </location>
</feature>
<feature type="region of interest" description="Disordered" evidence="9">
    <location>
        <begin position="1376"/>
        <end position="1395"/>
    </location>
</feature>
<feature type="compositionally biased region" description="Low complexity" evidence="9">
    <location>
        <begin position="1786"/>
        <end position="1795"/>
    </location>
</feature>
<feature type="region of interest" description="Disordered" evidence="9">
    <location>
        <begin position="1631"/>
        <end position="1700"/>
    </location>
</feature>
<dbReference type="InterPro" id="IPR001846">
    <property type="entry name" value="VWF_type-D"/>
</dbReference>
<feature type="compositionally biased region" description="Basic and acidic residues" evidence="9">
    <location>
        <begin position="1821"/>
        <end position="1832"/>
    </location>
</feature>
<feature type="compositionally biased region" description="Polar residues" evidence="9">
    <location>
        <begin position="1751"/>
        <end position="1760"/>
    </location>
</feature>
<evidence type="ECO:0000256" key="3">
    <source>
        <dbReference type="ARBA" id="ARBA00022737"/>
    </source>
</evidence>
<feature type="compositionally biased region" description="Low complexity" evidence="9">
    <location>
        <begin position="1453"/>
        <end position="1473"/>
    </location>
</feature>
<reference evidence="13" key="2">
    <citation type="submission" date="2025-09" db="UniProtKB">
        <authorList>
            <consortium name="Ensembl"/>
        </authorList>
    </citation>
    <scope>IDENTIFICATION</scope>
</reference>
<dbReference type="SUPFAM" id="SSF57567">
    <property type="entry name" value="Serine protease inhibitors"/>
    <property type="match status" value="4"/>
</dbReference>
<feature type="region of interest" description="Disordered" evidence="9">
    <location>
        <begin position="1402"/>
        <end position="1486"/>
    </location>
</feature>
<evidence type="ECO:0000256" key="7">
    <source>
        <dbReference type="PROSITE-ProRule" id="PRU00039"/>
    </source>
</evidence>
<feature type="region of interest" description="Disordered" evidence="9">
    <location>
        <begin position="1738"/>
        <end position="1853"/>
    </location>
</feature>
<dbReference type="Pfam" id="PF25961">
    <property type="entry name" value="OTOGL_N"/>
    <property type="match status" value="1"/>
</dbReference>
<dbReference type="SMART" id="SM00216">
    <property type="entry name" value="VWD"/>
    <property type="match status" value="4"/>
</dbReference>
<evidence type="ECO:0000313" key="13">
    <source>
        <dbReference type="Ensembl" id="ENSGMOP00000012169.2"/>
    </source>
</evidence>
<feature type="compositionally biased region" description="Low complexity" evidence="9">
    <location>
        <begin position="1644"/>
        <end position="1700"/>
    </location>
</feature>
<dbReference type="InterPro" id="IPR002919">
    <property type="entry name" value="TIL_dom"/>
</dbReference>
<dbReference type="Pfam" id="PF01826">
    <property type="entry name" value="TIL"/>
    <property type="match status" value="3"/>
</dbReference>
<name>A0A8C5F796_GADMO</name>
<keyword evidence="2" id="KW-0964">Secreted</keyword>
<dbReference type="InterPro" id="IPR007934">
    <property type="entry name" value="AbfB_ABD"/>
</dbReference>
<dbReference type="InterPro" id="IPR058755">
    <property type="entry name" value="Fn1-VW_OTOGL"/>
</dbReference>
<dbReference type="Gene3D" id="2.10.25.10">
    <property type="entry name" value="Laminin"/>
    <property type="match status" value="4"/>
</dbReference>
<keyword evidence="4 8" id="KW-1015">Disulfide bond</keyword>
<evidence type="ECO:0000256" key="2">
    <source>
        <dbReference type="ARBA" id="ARBA00022525"/>
    </source>
</evidence>
<dbReference type="Proteomes" id="UP000694546">
    <property type="component" value="Chromosome 14"/>
</dbReference>
<evidence type="ECO:0000259" key="11">
    <source>
        <dbReference type="PROSITE" id="PS50026"/>
    </source>
</evidence>
<dbReference type="Pfam" id="PF25960">
    <property type="entry name" value="Fn1-VW_OTOGL"/>
    <property type="match status" value="1"/>
</dbReference>
<dbReference type="InterPro" id="IPR014853">
    <property type="entry name" value="VWF/SSPO/ZAN-like_Cys-rich_dom"/>
</dbReference>
<evidence type="ECO:0000256" key="5">
    <source>
        <dbReference type="ARBA" id="ARBA00023180"/>
    </source>
</evidence>
<evidence type="ECO:0000256" key="6">
    <source>
        <dbReference type="ARBA" id="ARBA00061260"/>
    </source>
</evidence>
<keyword evidence="8" id="KW-0245">EGF-like domain</keyword>
<reference evidence="13" key="1">
    <citation type="submission" date="2025-08" db="UniProtKB">
        <authorList>
            <consortium name="Ensembl"/>
        </authorList>
    </citation>
    <scope>IDENTIFICATION</scope>
</reference>
<feature type="domain" description="VWFD" evidence="12">
    <location>
        <begin position="410"/>
        <end position="586"/>
    </location>
</feature>
<dbReference type="Gene3D" id="2.80.10.50">
    <property type="match status" value="1"/>
</dbReference>
<dbReference type="PROSITE" id="PS50026">
    <property type="entry name" value="EGF_3"/>
    <property type="match status" value="1"/>
</dbReference>
<dbReference type="GO" id="GO:0046556">
    <property type="term" value="F:alpha-L-arabinofuranosidase activity"/>
    <property type="evidence" value="ECO:0007669"/>
    <property type="project" value="InterPro"/>
</dbReference>
<dbReference type="Pfam" id="PF00094">
    <property type="entry name" value="VWD"/>
    <property type="match status" value="4"/>
</dbReference>
<feature type="domain" description="VWFD" evidence="12">
    <location>
        <begin position="1942"/>
        <end position="2108"/>
    </location>
</feature>
<dbReference type="InterPro" id="IPR001007">
    <property type="entry name" value="VWF_dom"/>
</dbReference>
<dbReference type="GeneTree" id="ENSGT00940000157490"/>
<dbReference type="SUPFAM" id="SSF110221">
    <property type="entry name" value="AbfB domain"/>
    <property type="match status" value="1"/>
</dbReference>
<dbReference type="InterPro" id="IPR000742">
    <property type="entry name" value="EGF"/>
</dbReference>
<evidence type="ECO:0000256" key="4">
    <source>
        <dbReference type="ARBA" id="ARBA00023157"/>
    </source>
</evidence>
<dbReference type="InterPro" id="IPR036084">
    <property type="entry name" value="Ser_inhib-like_sf"/>
</dbReference>
<feature type="domain" description="EGF-like" evidence="11">
    <location>
        <begin position="7"/>
        <end position="40"/>
    </location>
</feature>
<dbReference type="SMART" id="SM00215">
    <property type="entry name" value="VWC_out"/>
    <property type="match status" value="1"/>
</dbReference>
<evidence type="ECO:0000256" key="9">
    <source>
        <dbReference type="SAM" id="MobiDB-lite"/>
    </source>
</evidence>
<feature type="disulfide bond" evidence="8">
    <location>
        <begin position="11"/>
        <end position="21"/>
    </location>
</feature>
<evidence type="ECO:0000256" key="1">
    <source>
        <dbReference type="ARBA" id="ARBA00004613"/>
    </source>
</evidence>
<dbReference type="GO" id="GO:0005615">
    <property type="term" value="C:extracellular space"/>
    <property type="evidence" value="ECO:0007669"/>
    <property type="project" value="TreeGrafter"/>
</dbReference>
<dbReference type="GO" id="GO:0031012">
    <property type="term" value="C:extracellular matrix"/>
    <property type="evidence" value="ECO:0007669"/>
    <property type="project" value="TreeGrafter"/>
</dbReference>
<feature type="compositionally biased region" description="Low complexity" evidence="9">
    <location>
        <begin position="1402"/>
        <end position="1437"/>
    </location>
</feature>
<organism evidence="13 14">
    <name type="scientific">Gadus morhua</name>
    <name type="common">Atlantic cod</name>
    <dbReference type="NCBI Taxonomy" id="8049"/>
    <lineage>
        <taxon>Eukaryota</taxon>
        <taxon>Metazoa</taxon>
        <taxon>Chordata</taxon>
        <taxon>Craniata</taxon>
        <taxon>Vertebrata</taxon>
        <taxon>Euteleostomi</taxon>
        <taxon>Actinopterygii</taxon>
        <taxon>Neopterygii</taxon>
        <taxon>Teleostei</taxon>
        <taxon>Neoteleostei</taxon>
        <taxon>Acanthomorphata</taxon>
        <taxon>Zeiogadaria</taxon>
        <taxon>Gadariae</taxon>
        <taxon>Gadiformes</taxon>
        <taxon>Gadoidei</taxon>
        <taxon>Gadidae</taxon>
        <taxon>Gadus</taxon>
    </lineage>
</organism>
<feature type="disulfide bond" evidence="7">
    <location>
        <begin position="2528"/>
        <end position="2577"/>
    </location>
</feature>
<dbReference type="InterPro" id="IPR058753">
    <property type="entry name" value="TIL_OTOGL_Mucin"/>
</dbReference>
<dbReference type="PROSITE" id="PS01225">
    <property type="entry name" value="CTCK_2"/>
    <property type="match status" value="1"/>
</dbReference>
<protein>
    <submittedName>
        <fullName evidence="13">Otogelin</fullName>
    </submittedName>
</protein>
<feature type="compositionally biased region" description="Low complexity" evidence="9">
    <location>
        <begin position="1807"/>
        <end position="1820"/>
    </location>
</feature>
<dbReference type="PANTHER" id="PTHR11339">
    <property type="entry name" value="EXTRACELLULAR MATRIX GLYCOPROTEIN RELATED"/>
    <property type="match status" value="1"/>
</dbReference>
<dbReference type="InterPro" id="IPR050780">
    <property type="entry name" value="Mucin_vWF_Thrombospondin_sf"/>
</dbReference>
<dbReference type="Pfam" id="PF08742">
    <property type="entry name" value="C8"/>
    <property type="match status" value="4"/>
</dbReference>
<feature type="compositionally biased region" description="Low complexity" evidence="9">
    <location>
        <begin position="1595"/>
        <end position="1610"/>
    </location>
</feature>
<feature type="domain" description="VWFD" evidence="12">
    <location>
        <begin position="51"/>
        <end position="225"/>
    </location>
</feature>
<feature type="domain" description="CTCK" evidence="10">
    <location>
        <begin position="2514"/>
        <end position="2599"/>
    </location>
</feature>
<accession>A0A8C5F796</accession>
<comment type="subcellular location">
    <subcellularLocation>
        <location evidence="1">Secreted</location>
    </subcellularLocation>
</comment>
<dbReference type="SMART" id="SM00832">
    <property type="entry name" value="C8"/>
    <property type="match status" value="4"/>
</dbReference>
<dbReference type="SMART" id="SM00041">
    <property type="entry name" value="CT"/>
    <property type="match status" value="1"/>
</dbReference>
<dbReference type="InterPro" id="IPR058754">
    <property type="entry name" value="OTOGL-like_N"/>
</dbReference>
<dbReference type="PANTHER" id="PTHR11339:SF228">
    <property type="entry name" value="OTOGELIN"/>
    <property type="match status" value="1"/>
</dbReference>
<dbReference type="SMART" id="SM00214">
    <property type="entry name" value="VWC"/>
    <property type="match status" value="2"/>
</dbReference>
<sequence>MLAHKIASDLCWFPCLNGGQCVHQDSCDCSLYQATGARCQTVPNTGFEREMTCRSWGQYNFETFDGLYYYFPGRCSYTLLKECDGESSAPVHNDPGCQGSRYNCTRSISLFVPSEGEVRLNRDTVTFNGLVVYSLELPHHIHDLELEHIAHYVLVTRHEGFTLAWDGHSGSVYIKLSPEFVGRTCGLCGNFNADVQDDLKTSYGLVTAEVDMFGNSWMEAKENTTFTSTYLILISLCVATGQKVEEVCAMLLEEPFLSCHAIVSPLPYMASCSNDLCLPSGDVVCQVFTEYARACAHADSPLNDWREHIPQCGMSTLLCPADLQYRECISCCPATCNAERMCIDSKLVCLDGCYCPAGLIYEDGRCVSPSDCPCEYHGMLYPGGQTVQEDCNNCTCVGGVWNCTEYTCPGECSVTGDMFFQSFDGRIFTFPASCQYVLAKSSSSGRFTVTIQNTPCGPTLDGACIQSVSLLFDEDPRSQITLSHLGEVFRAGQYRVSLPYSDEMFQIQELSSMFLQVSTTLGLQLHYSWKEFRLYLRLDASWKDDSLGLCGTFNGNTQDDFLSPSGMIESTPLLFGDSWRVPSACTPLHSSPLLDPCDTHQQSATYASEMCDLLNQEVFSPCHEYISPAPFQRQCRADTCKCGTPCLCSALAHYARHCRKFSVIVEFRSHVPDCAVECPDTMEYGTCVSSCQRRCSALSSPHHCGEECEEGCVCPYGTFYDTHTHACVPRSQCPCSFLGTDYEAGDVIITSAGKLQYIFNCSEAEDGRVEGRGVACEQTCQSSLLNLTCSAHEPCVSGCTCPPGFLRHGDECFQPESCPCLWKGKEFYPGDRVSSPCHQCVCQHGTFQCVTRPCPSMCTAYGDRHYKSFDGLLYDYIGACKVYLVKSNNADVVLNVMTENVDCYNGGVICRKSLLINIGRSVVAFDDDSGRPNPSSVVDRRQRMLVWTAGYFTVIHFPEEHVTVLWDQKTTVHVQVGPQWQGKLSGLCGNFDLKTVNEMRTPENIDSPTPQEFGNSWTAAECVNSPDIRGPCSLNPLREPFAKRQCGVLLGEVFQSCHPVVDVSWFYMNCLADTCGCTRGGDCECFCSSVAAYAQSCCHQGVPVDWRTPVLCREFWVVAGILGKGPFQLVTSLKQGTVLAASRSTGRVYLQASSEAPIFLLNCTATPALSDSSLVSFEAVDRPNYFLEARPQGNLRLTKWKESDAFWDGATFVLHRDTSVPGYDSLESFSKRGYFLHASPPRLQLLKHRNWPAFRRGALFLKPSGYFCPQCQWRYDSCVSPCFKTCSDPSGTACVTIPKVEGCLPVCPSHMVLDEITHRCVHTEDCEFPFHHLTATIRLHLYHHMSVSISVTFSLSESLYVCLCQLFGLFADDTTSTRTTTTPSTSTPSTISTTSPIATTITMSTRSPSPITTTTTSSISPVSLSTITPTTSSTTSSAPDKAPTTHWPTTRPTSASQTIHAASSITSTTGISIRPPPTTSASLSPDLPIRVSTSPSAPHAPSVSSEMVAPHTTVKVTLASFSTGVGATAETTSSPRSTWSSIGPAISRTTSPPSSFTALLWLITSAKISPPLEGKLTSTMSPTTTTTTTTATGVPVTFKRPTTTSTLSTTPAFDTPDAMHITTHPAVVTTTVPGLRPTTVPEASTTATKTSTTPRVTSPTSLPPEVTTTKRTTMRVSTATSSATATSSLTTPGIPTTTPITRTTVVPVVPSTSTRTTSVPASTESGLERVFLTTPLAITTSTTPSGPDPVTSKTTVQTPTDVPMGVTRGSPPVTSVKTSTTKETEAAPAAGTTVTPQPPAEVASIWSPGTRPSSTSTPTETSRHPTEPREPSESTTLGSSSSPVPIAQGSTLAATRSTVKVTSSMAISPTRMCTVRKFTLLHFNTNCFIDECTKYICVNSQLVLFNKTQNCPYNSLPPNCGLLGFAILVNGDKCCPKWDCPCRCSVFPDLNVITFDGNSVAIYKAASYIVSQLPNETISVLVQECPSDPDALLWNFTNLCLVALNISHGSNHIIINRLREGLFFLSVKLYVNSRYAKPRFRKFGFEVLDTGNMYLIRSPSGLPTMGLCGYCDGDPANDLALANGTVVGESEDPALFIDSWQVPNTTSYVSHSRRREVNCSTSDCSDCMAMLQDSSFLPCHDFVPPSTFCEMWVRDAEYVNNRCVALAAYVASCHKFNICIEWRSQEYCPFTCPGTLRYQACVPACTAQSCPNQDFESEPGQCSGLTEGCVCPEGTLLHRPYSALCIPPDMCACTDSAGVPRANGELWKASKDGCCMYRCENDAIKAVEYNCSAVALPVCHRAGEVVISLADDNNLCNACPESIPLCEEGEVLTVDANSTDHCCPDYQCGRRRPHTHTHTHMGAVRPPIRTTASLQRLAKHGPHMREAVCVDGERGLMRPGQTLVEHSPDGLCRSTQCTSSMDPATGYHRLRTLSTNCSARCQPCGSARYCHMNSLDLDLSAFVSSPFCVSLCGCSSPLSRCMLCTRSCPSSCVRPVESVVFVVVETGKEDGKSCQRVTVRMTIRKNDCRSNRPVNIVSCDGKCPSASIYNYNINTYARFCKCCREMALQRRSVQLYCSGNSTWVSYSIQEPTDCSCQWS</sequence>
<evidence type="ECO:0000259" key="10">
    <source>
        <dbReference type="PROSITE" id="PS01225"/>
    </source>
</evidence>
<comment type="similarity">
    <text evidence="6">Belongs to the otogelin family.</text>
</comment>
<dbReference type="InterPro" id="IPR006207">
    <property type="entry name" value="Cys_knot_C"/>
</dbReference>
<comment type="caution">
    <text evidence="8">Lacks conserved residue(s) required for the propagation of feature annotation.</text>
</comment>
<dbReference type="CDD" id="cd19941">
    <property type="entry name" value="TIL"/>
    <property type="match status" value="5"/>
</dbReference>
<keyword evidence="14" id="KW-1185">Reference proteome</keyword>
<dbReference type="Pfam" id="PF05270">
    <property type="entry name" value="AbfB"/>
    <property type="match status" value="1"/>
</dbReference>
<evidence type="ECO:0000313" key="14">
    <source>
        <dbReference type="Proteomes" id="UP000694546"/>
    </source>
</evidence>
<dbReference type="OMA" id="YREPPGK"/>
<keyword evidence="3" id="KW-0677">Repeat</keyword>
<feature type="compositionally biased region" description="Low complexity" evidence="9">
    <location>
        <begin position="1833"/>
        <end position="1843"/>
    </location>
</feature>
<dbReference type="GO" id="GO:0007399">
    <property type="term" value="P:nervous system development"/>
    <property type="evidence" value="ECO:0007669"/>
    <property type="project" value="UniProtKB-ARBA"/>
</dbReference>
<feature type="region of interest" description="Disordered" evidence="9">
    <location>
        <begin position="1527"/>
        <end position="1548"/>
    </location>
</feature>
<proteinExistence type="inferred from homology"/>
<feature type="compositionally biased region" description="Low complexity" evidence="9">
    <location>
        <begin position="1769"/>
        <end position="1779"/>
    </location>
</feature>
<dbReference type="InterPro" id="IPR036195">
    <property type="entry name" value="AbfB_ABD_sf"/>
</dbReference>
<evidence type="ECO:0000256" key="8">
    <source>
        <dbReference type="PROSITE-ProRule" id="PRU00076"/>
    </source>
</evidence>
<dbReference type="Ensembl" id="ENSGMOT00000012495.2">
    <property type="protein sequence ID" value="ENSGMOP00000012169.2"/>
    <property type="gene ID" value="ENSGMOG00000011350.2"/>
</dbReference>
<evidence type="ECO:0000259" key="12">
    <source>
        <dbReference type="PROSITE" id="PS51233"/>
    </source>
</evidence>
<dbReference type="GO" id="GO:0046373">
    <property type="term" value="P:L-arabinose metabolic process"/>
    <property type="evidence" value="ECO:0007669"/>
    <property type="project" value="InterPro"/>
</dbReference>
<dbReference type="Pfam" id="PF25962">
    <property type="entry name" value="TIL_OTOGL_Mucin"/>
    <property type="match status" value="1"/>
</dbReference>
<keyword evidence="5" id="KW-0325">Glycoprotein</keyword>